<feature type="chain" id="PRO_5045426797" description="GLPGLI family protein" evidence="1">
    <location>
        <begin position="19"/>
        <end position="218"/>
    </location>
</feature>
<dbReference type="EMBL" id="CP124855">
    <property type="protein sequence ID" value="WHF50483.1"/>
    <property type="molecule type" value="Genomic_DNA"/>
</dbReference>
<sequence>MKNLFTILGLVMAFNAFGQNIPSSSELQYRSVYLYPNMDKVVQGTPYIYPDYVLGRVEGFPESYKMRYNANIDEINFKKGDQDLALLKDKPYGTVNFKETNEIIKLEQYIYKNNTILGYLFVVADKDNLKIFKKSTISYSPFVAAKNSYDIDKPAAYKKLPDVYFIKKGNGEIVEMPSNKNKLIDMFPEKKEAVNQYFKNNKVNLSDGKDLKKLAEIL</sequence>
<evidence type="ECO:0000313" key="2">
    <source>
        <dbReference type="EMBL" id="WHF50483.1"/>
    </source>
</evidence>
<dbReference type="Proteomes" id="UP001241656">
    <property type="component" value="Chromosome"/>
</dbReference>
<accession>A0ABY8RBB4</accession>
<gene>
    <name evidence="2" type="ORF">QGN23_08535</name>
</gene>
<feature type="signal peptide" evidence="1">
    <location>
        <begin position="1"/>
        <end position="18"/>
    </location>
</feature>
<keyword evidence="1" id="KW-0732">Signal</keyword>
<reference evidence="2 3" key="1">
    <citation type="submission" date="2023-05" db="EMBL/GenBank/DDBJ databases">
        <title>Genomic insight into Chryseobacterium sp. wdc7 isolated forest soil (Gotjawal).</title>
        <authorList>
            <person name="Park S.-J."/>
        </authorList>
    </citation>
    <scope>NUCLEOTIDE SEQUENCE [LARGE SCALE GENOMIC DNA]</scope>
    <source>
        <strain evidence="3">wdc7</strain>
    </source>
</reference>
<organism evidence="2 3">
    <name type="scientific">Chryseobacterium gotjawalense</name>
    <dbReference type="NCBI Taxonomy" id="3042315"/>
    <lineage>
        <taxon>Bacteria</taxon>
        <taxon>Pseudomonadati</taxon>
        <taxon>Bacteroidota</taxon>
        <taxon>Flavobacteriia</taxon>
        <taxon>Flavobacteriales</taxon>
        <taxon>Weeksellaceae</taxon>
        <taxon>Chryseobacterium group</taxon>
        <taxon>Chryseobacterium</taxon>
    </lineage>
</organism>
<name>A0ABY8RBB4_9FLAO</name>
<evidence type="ECO:0000313" key="3">
    <source>
        <dbReference type="Proteomes" id="UP001241656"/>
    </source>
</evidence>
<protein>
    <recommendedName>
        <fullName evidence="4">GLPGLI family protein</fullName>
    </recommendedName>
</protein>
<evidence type="ECO:0008006" key="4">
    <source>
        <dbReference type="Google" id="ProtNLM"/>
    </source>
</evidence>
<dbReference type="RefSeq" id="WP_282903906.1">
    <property type="nucleotide sequence ID" value="NZ_CP124855.1"/>
</dbReference>
<evidence type="ECO:0000256" key="1">
    <source>
        <dbReference type="SAM" id="SignalP"/>
    </source>
</evidence>
<keyword evidence="3" id="KW-1185">Reference proteome</keyword>
<proteinExistence type="predicted"/>